<accession>A0AA91YYV7</accession>
<evidence type="ECO:0000259" key="4">
    <source>
        <dbReference type="PROSITE" id="PS50111"/>
    </source>
</evidence>
<reference evidence="5 6" key="1">
    <citation type="submission" date="2017-07" db="EMBL/GenBank/DDBJ databases">
        <title>Isolation and whole genome analysis of endospore-forming bacteria from heroin.</title>
        <authorList>
            <person name="Kalinowski J."/>
            <person name="Ahrens B."/>
            <person name="Al-Dilaimi A."/>
            <person name="Winkler A."/>
            <person name="Wibberg D."/>
            <person name="Schleenbecker U."/>
            <person name="Ruckert C."/>
            <person name="Wolfel R."/>
            <person name="Grass G."/>
        </authorList>
    </citation>
    <scope>NUCLEOTIDE SEQUENCE [LARGE SCALE GENOMIC DNA]</scope>
    <source>
        <strain evidence="5 6">7521-2</strain>
    </source>
</reference>
<dbReference type="AlphaFoldDB" id="A0AA91YYV7"/>
<dbReference type="PROSITE" id="PS50111">
    <property type="entry name" value="CHEMOTAXIS_TRANSDUC_2"/>
    <property type="match status" value="1"/>
</dbReference>
<dbReference type="Pfam" id="PF00015">
    <property type="entry name" value="MCPsignal"/>
    <property type="match status" value="1"/>
</dbReference>
<dbReference type="PANTHER" id="PTHR32089:SF112">
    <property type="entry name" value="LYSOZYME-LIKE PROTEIN-RELATED"/>
    <property type="match status" value="1"/>
</dbReference>
<dbReference type="Gene3D" id="6.10.340.10">
    <property type="match status" value="1"/>
</dbReference>
<dbReference type="Gene3D" id="1.10.287.950">
    <property type="entry name" value="Methyl-accepting chemotaxis protein"/>
    <property type="match status" value="1"/>
</dbReference>
<dbReference type="GO" id="GO:0007165">
    <property type="term" value="P:signal transduction"/>
    <property type="evidence" value="ECO:0007669"/>
    <property type="project" value="UniProtKB-KW"/>
</dbReference>
<dbReference type="SUPFAM" id="SSF58104">
    <property type="entry name" value="Methyl-accepting chemotaxis protein (MCP) signaling domain"/>
    <property type="match status" value="1"/>
</dbReference>
<dbReference type="Proteomes" id="UP000216961">
    <property type="component" value="Unassembled WGS sequence"/>
</dbReference>
<evidence type="ECO:0000313" key="5">
    <source>
        <dbReference type="EMBL" id="PAD80933.1"/>
    </source>
</evidence>
<keyword evidence="1 2" id="KW-0807">Transducer</keyword>
<proteinExistence type="predicted"/>
<dbReference type="RefSeq" id="WP_095333863.1">
    <property type="nucleotide sequence ID" value="NZ_CP026033.1"/>
</dbReference>
<sequence length="570" mass="64305">MNKTKDRKKEKEKLSIQNRLFLFILPLFIITILILTFISINSSTKMMIKMMHERLEKEANTIYVMAQNTMLMYVGQEEKFQTKMEQIIRDQDASFAQEGLNASFFVLTEKEVKPFKVSQTSDFTWENSFIQKIHDLESGVLETKWNGKTYTVAFQQIQELKGIYLLVVPQEEYLHNVKQLKNSLLLFSALSIIIIAMVIRFFVKTMVSPLLKLREIMRIARNGHLNEVTSIKTSIPEINSLINSYNLLIKRLKLVLSEMQATSAHLSKTNDILHTEAVQMIGSGKSLTEMINTVKNGAEQTAISSEHNISVFQEMKALSEQIEKSSQKIKDHTEAMNLAAIHGEENMNNLFASQHMLQDKVKVIYSNNDLLNNHALSIKKVVEDIKGLAEQTKLLALNATLEATRAGSQGKGFAVVANEVKKLAVLSSKSAEDIKSFTLDMDLIIQKSSSDLEDIQMNFTKSEGLVQKATVSINQLLQGISLVNTGLKENHYLLNELQAFFPKMEHSTLHVTSISQQTLASSDEMKRIGDIQQESIQVNAEISARLTTLVAALEENIKMEEQTAPKDGSE</sequence>
<keyword evidence="3" id="KW-0472">Membrane</keyword>
<name>A0AA91YYV7_NIACI</name>
<evidence type="ECO:0000256" key="3">
    <source>
        <dbReference type="SAM" id="Phobius"/>
    </source>
</evidence>
<gene>
    <name evidence="5" type="ORF">CHH57_22505</name>
</gene>
<evidence type="ECO:0000313" key="6">
    <source>
        <dbReference type="Proteomes" id="UP000216961"/>
    </source>
</evidence>
<evidence type="ECO:0000256" key="2">
    <source>
        <dbReference type="PROSITE-ProRule" id="PRU00284"/>
    </source>
</evidence>
<keyword evidence="3" id="KW-0812">Transmembrane</keyword>
<feature type="domain" description="Methyl-accepting transducer" evidence="4">
    <location>
        <begin position="276"/>
        <end position="526"/>
    </location>
</feature>
<feature type="transmembrane region" description="Helical" evidence="3">
    <location>
        <begin position="20"/>
        <end position="40"/>
    </location>
</feature>
<dbReference type="PANTHER" id="PTHR32089">
    <property type="entry name" value="METHYL-ACCEPTING CHEMOTAXIS PROTEIN MCPB"/>
    <property type="match status" value="1"/>
</dbReference>
<dbReference type="EMBL" id="NPBQ01000136">
    <property type="protein sequence ID" value="PAD80933.1"/>
    <property type="molecule type" value="Genomic_DNA"/>
</dbReference>
<protein>
    <recommendedName>
        <fullName evidence="4">Methyl-accepting transducer domain-containing protein</fullName>
    </recommendedName>
</protein>
<dbReference type="InterPro" id="IPR004089">
    <property type="entry name" value="MCPsignal_dom"/>
</dbReference>
<feature type="transmembrane region" description="Helical" evidence="3">
    <location>
        <begin position="184"/>
        <end position="203"/>
    </location>
</feature>
<evidence type="ECO:0000256" key="1">
    <source>
        <dbReference type="ARBA" id="ARBA00023224"/>
    </source>
</evidence>
<comment type="caution">
    <text evidence="5">The sequence shown here is derived from an EMBL/GenBank/DDBJ whole genome shotgun (WGS) entry which is preliminary data.</text>
</comment>
<dbReference type="GO" id="GO:0016020">
    <property type="term" value="C:membrane"/>
    <property type="evidence" value="ECO:0007669"/>
    <property type="project" value="InterPro"/>
</dbReference>
<keyword evidence="3" id="KW-1133">Transmembrane helix</keyword>
<dbReference type="SMART" id="SM00283">
    <property type="entry name" value="MA"/>
    <property type="match status" value="1"/>
</dbReference>
<organism evidence="5 6">
    <name type="scientific">Niallia circulans</name>
    <name type="common">Bacillus circulans</name>
    <dbReference type="NCBI Taxonomy" id="1397"/>
    <lineage>
        <taxon>Bacteria</taxon>
        <taxon>Bacillati</taxon>
        <taxon>Bacillota</taxon>
        <taxon>Bacilli</taxon>
        <taxon>Bacillales</taxon>
        <taxon>Bacillaceae</taxon>
        <taxon>Niallia</taxon>
    </lineage>
</organism>